<dbReference type="EMBL" id="BNCP01000017">
    <property type="protein sequence ID" value="GIL79995.1"/>
    <property type="molecule type" value="Genomic_DNA"/>
</dbReference>
<evidence type="ECO:0000313" key="2">
    <source>
        <dbReference type="EMBL" id="GIL79995.1"/>
    </source>
</evidence>
<evidence type="ECO:0000256" key="1">
    <source>
        <dbReference type="SAM" id="MobiDB-lite"/>
    </source>
</evidence>
<name>A0A8J4CGZ5_9CHLO</name>
<feature type="non-terminal residue" evidence="2">
    <location>
        <position position="311"/>
    </location>
</feature>
<reference evidence="2" key="1">
    <citation type="journal article" date="2021" name="Proc. Natl. Acad. Sci. U.S.A.">
        <title>Three genomes in the algal genus Volvox reveal the fate of a haploid sex-determining region after a transition to homothallism.</title>
        <authorList>
            <person name="Yamamoto K."/>
            <person name="Hamaji T."/>
            <person name="Kawai-Toyooka H."/>
            <person name="Matsuzaki R."/>
            <person name="Takahashi F."/>
            <person name="Nishimura Y."/>
            <person name="Kawachi M."/>
            <person name="Noguchi H."/>
            <person name="Minakuchi Y."/>
            <person name="Umen J.G."/>
            <person name="Toyoda A."/>
            <person name="Nozaki H."/>
        </authorList>
    </citation>
    <scope>NUCLEOTIDE SEQUENCE</scope>
    <source>
        <strain evidence="2">NIES-3786</strain>
    </source>
</reference>
<feature type="compositionally biased region" description="Basic and acidic residues" evidence="1">
    <location>
        <begin position="238"/>
        <end position="248"/>
    </location>
</feature>
<accession>A0A8J4CGZ5</accession>
<comment type="caution">
    <text evidence="2">The sequence shown here is derived from an EMBL/GenBank/DDBJ whole genome shotgun (WGS) entry which is preliminary data.</text>
</comment>
<keyword evidence="3" id="KW-1185">Reference proteome</keyword>
<dbReference type="Proteomes" id="UP000747110">
    <property type="component" value="Unassembled WGS sequence"/>
</dbReference>
<dbReference type="AlphaFoldDB" id="A0A8J4CGZ5"/>
<sequence>MPTRPTHRQPVSTSARDGGGLRAHTPETERDSKIRGGLYDSAEREPRAATIRRAEASLIPRPYNPAGDGRGGIAGLRDPYDRPLRSQLEAAQSRLRQDKASGALDEVAGRYRVLYGSHHLVRKGLRRSIADAYAAYVGQVVNLPEDTYGMALRALDRTFNTGGLPVGAIDQNIHTSPYATSRAKRAQIFNTAHKIMRDLEGYVYDVSYYCPGELDELRDMRRPVTAGRESYKSRPRLGPRDPPLERESVGVSPRKPSSYPHPGAPIRAADRRVPDRPPIPFVNPITGMIRDPDPDPNNLGQRERFPGPLKR</sequence>
<feature type="compositionally biased region" description="Basic and acidic residues" evidence="1">
    <location>
        <begin position="24"/>
        <end position="34"/>
    </location>
</feature>
<proteinExistence type="predicted"/>
<protein>
    <submittedName>
        <fullName evidence="2">Uncharacterized protein</fullName>
    </submittedName>
</protein>
<feature type="region of interest" description="Disordered" evidence="1">
    <location>
        <begin position="225"/>
        <end position="311"/>
    </location>
</feature>
<feature type="region of interest" description="Disordered" evidence="1">
    <location>
        <begin position="1"/>
        <end position="47"/>
    </location>
</feature>
<dbReference type="OrthoDB" id="543698at2759"/>
<organism evidence="2 3">
    <name type="scientific">Volvox reticuliferus</name>
    <dbReference type="NCBI Taxonomy" id="1737510"/>
    <lineage>
        <taxon>Eukaryota</taxon>
        <taxon>Viridiplantae</taxon>
        <taxon>Chlorophyta</taxon>
        <taxon>core chlorophytes</taxon>
        <taxon>Chlorophyceae</taxon>
        <taxon>CS clade</taxon>
        <taxon>Chlamydomonadales</taxon>
        <taxon>Volvocaceae</taxon>
        <taxon>Volvox</taxon>
    </lineage>
</organism>
<gene>
    <name evidence="2" type="ORF">Vretifemale_9220</name>
</gene>
<evidence type="ECO:0000313" key="3">
    <source>
        <dbReference type="Proteomes" id="UP000747110"/>
    </source>
</evidence>